<dbReference type="AlphaFoldDB" id="A0A7D5EUQ2"/>
<feature type="transmembrane region" description="Helical" evidence="8">
    <location>
        <begin position="219"/>
        <end position="244"/>
    </location>
</feature>
<evidence type="ECO:0000256" key="5">
    <source>
        <dbReference type="ARBA" id="ARBA00022692"/>
    </source>
</evidence>
<dbReference type="InterPro" id="IPR036259">
    <property type="entry name" value="MFS_trans_sf"/>
</dbReference>
<gene>
    <name evidence="10" type="ORF">HW566_05130</name>
</gene>
<feature type="transmembrane region" description="Helical" evidence="8">
    <location>
        <begin position="379"/>
        <end position="398"/>
    </location>
</feature>
<keyword evidence="5 8" id="KW-0812">Transmembrane</keyword>
<evidence type="ECO:0000313" key="10">
    <source>
        <dbReference type="EMBL" id="QLD11212.1"/>
    </source>
</evidence>
<keyword evidence="4" id="KW-1003">Cell membrane</keyword>
<feature type="transmembrane region" description="Helical" evidence="8">
    <location>
        <begin position="289"/>
        <end position="308"/>
    </location>
</feature>
<feature type="transmembrane region" description="Helical" evidence="8">
    <location>
        <begin position="169"/>
        <end position="189"/>
    </location>
</feature>
<dbReference type="Proteomes" id="UP000509638">
    <property type="component" value="Chromosome"/>
</dbReference>
<dbReference type="SUPFAM" id="SSF103473">
    <property type="entry name" value="MFS general substrate transporter"/>
    <property type="match status" value="1"/>
</dbReference>
<protein>
    <submittedName>
        <fullName evidence="10">Multidrug effflux MFS transporter</fullName>
    </submittedName>
</protein>
<dbReference type="Gene3D" id="1.20.1720.10">
    <property type="entry name" value="Multidrug resistance protein D"/>
    <property type="match status" value="1"/>
</dbReference>
<keyword evidence="3" id="KW-0813">Transport</keyword>
<feature type="transmembrane region" description="Helical" evidence="8">
    <location>
        <begin position="138"/>
        <end position="163"/>
    </location>
</feature>
<comment type="subcellular location">
    <subcellularLocation>
        <location evidence="1">Cell membrane</location>
        <topology evidence="1">Multi-pass membrane protein</topology>
    </subcellularLocation>
</comment>
<dbReference type="InterPro" id="IPR011701">
    <property type="entry name" value="MFS"/>
</dbReference>
<feature type="transmembrane region" description="Helical" evidence="8">
    <location>
        <begin position="47"/>
        <end position="68"/>
    </location>
</feature>
<feature type="transmembrane region" description="Helical" evidence="8">
    <location>
        <begin position="105"/>
        <end position="126"/>
    </location>
</feature>
<dbReference type="PROSITE" id="PS50850">
    <property type="entry name" value="MFS"/>
    <property type="match status" value="1"/>
</dbReference>
<feature type="transmembrane region" description="Helical" evidence="8">
    <location>
        <begin position="80"/>
        <end position="99"/>
    </location>
</feature>
<dbReference type="EMBL" id="CP058316">
    <property type="protein sequence ID" value="QLD11212.1"/>
    <property type="molecule type" value="Genomic_DNA"/>
</dbReference>
<evidence type="ECO:0000259" key="9">
    <source>
        <dbReference type="PROSITE" id="PS50850"/>
    </source>
</evidence>
<feature type="domain" description="Major facilitator superfamily (MFS) profile" evidence="9">
    <location>
        <begin position="14"/>
        <end position="402"/>
    </location>
</feature>
<feature type="transmembrane region" description="Helical" evidence="8">
    <location>
        <begin position="314"/>
        <end position="337"/>
    </location>
</feature>
<dbReference type="InterPro" id="IPR004812">
    <property type="entry name" value="Efflux_drug-R_Bcr/CmlA"/>
</dbReference>
<dbReference type="RefSeq" id="WP_178010977.1">
    <property type="nucleotide sequence ID" value="NZ_CP058316.1"/>
</dbReference>
<evidence type="ECO:0000256" key="2">
    <source>
        <dbReference type="ARBA" id="ARBA00006236"/>
    </source>
</evidence>
<dbReference type="GO" id="GO:1990961">
    <property type="term" value="P:xenobiotic detoxification by transmembrane export across the plasma membrane"/>
    <property type="evidence" value="ECO:0007669"/>
    <property type="project" value="InterPro"/>
</dbReference>
<evidence type="ECO:0000256" key="7">
    <source>
        <dbReference type="ARBA" id="ARBA00023136"/>
    </source>
</evidence>
<name>A0A7D5EUQ2_9MICO</name>
<reference evidence="10 11" key="1">
    <citation type="submission" date="2020-06" db="EMBL/GenBank/DDBJ databases">
        <authorList>
            <person name="Jo H."/>
        </authorList>
    </citation>
    <scope>NUCLEOTIDE SEQUENCE [LARGE SCALE GENOMIC DNA]</scope>
    <source>
        <strain evidence="10 11">I46</strain>
    </source>
</reference>
<organism evidence="10 11">
    <name type="scientific">Microbacterium oleivorans</name>
    <dbReference type="NCBI Taxonomy" id="273677"/>
    <lineage>
        <taxon>Bacteria</taxon>
        <taxon>Bacillati</taxon>
        <taxon>Actinomycetota</taxon>
        <taxon>Actinomycetes</taxon>
        <taxon>Micrococcales</taxon>
        <taxon>Microbacteriaceae</taxon>
        <taxon>Microbacterium</taxon>
    </lineage>
</organism>
<comment type="similarity">
    <text evidence="2">Belongs to the major facilitator superfamily. Bcr/CmlA family.</text>
</comment>
<keyword evidence="7 8" id="KW-0472">Membrane</keyword>
<dbReference type="GO" id="GO:0005886">
    <property type="term" value="C:plasma membrane"/>
    <property type="evidence" value="ECO:0007669"/>
    <property type="project" value="UniProtKB-SubCell"/>
</dbReference>
<feature type="transmembrane region" description="Helical" evidence="8">
    <location>
        <begin position="349"/>
        <end position="373"/>
    </location>
</feature>
<dbReference type="NCBIfam" id="TIGR00710">
    <property type="entry name" value="efflux_Bcr_CflA"/>
    <property type="match status" value="1"/>
</dbReference>
<feature type="transmembrane region" description="Helical" evidence="8">
    <location>
        <begin position="256"/>
        <end position="277"/>
    </location>
</feature>
<evidence type="ECO:0000256" key="6">
    <source>
        <dbReference type="ARBA" id="ARBA00022989"/>
    </source>
</evidence>
<dbReference type="InterPro" id="IPR020846">
    <property type="entry name" value="MFS_dom"/>
</dbReference>
<dbReference type="Pfam" id="PF07690">
    <property type="entry name" value="MFS_1"/>
    <property type="match status" value="1"/>
</dbReference>
<proteinExistence type="inferred from homology"/>
<accession>A0A7D5EUQ2</accession>
<sequence length="411" mass="41854">MPGRPQASSLTTTAFIVLGFVQALWPLTMDLYLPSFPMIESDLGAAPAMVSLTLTGAFIGMAAGQLTAGPLSDRIGRMRPLLGALGVYVVASIGCALAPSVEVLIASRVAQGIGSSAGAVITLAIVRDCAAGARMVRLLARLQLINGSFVVLSPALGAVLLGATDWRGLFWILVAFGALLVTVVALTVARNETLPRERRRARDLHLLATDYLALMRDRAYAVVLIANTLIWAGMMGYMASSSFLFQGVYGLDATTYAVIFGGHGAVMIAAAQASAVLAGRFGPARVARVGAALAGISALSLVVSVTLAPPATLIAFLIPLFGFTGAFGVLGPCLQAIALESHAERAGTAASILGAASMIAGAVAAPLVAGFGIGSAIPASAFLAACAVAACTVVLIGYRSSRNRRAGAATR</sequence>
<dbReference type="GO" id="GO:0042910">
    <property type="term" value="F:xenobiotic transmembrane transporter activity"/>
    <property type="evidence" value="ECO:0007669"/>
    <property type="project" value="InterPro"/>
</dbReference>
<keyword evidence="6 8" id="KW-1133">Transmembrane helix</keyword>
<evidence type="ECO:0000313" key="11">
    <source>
        <dbReference type="Proteomes" id="UP000509638"/>
    </source>
</evidence>
<evidence type="ECO:0000256" key="1">
    <source>
        <dbReference type="ARBA" id="ARBA00004651"/>
    </source>
</evidence>
<dbReference type="CDD" id="cd17320">
    <property type="entry name" value="MFS_MdfA_MDR_like"/>
    <property type="match status" value="1"/>
</dbReference>
<dbReference type="PANTHER" id="PTHR23502:SF132">
    <property type="entry name" value="POLYAMINE TRANSPORTER 2-RELATED"/>
    <property type="match status" value="1"/>
</dbReference>
<evidence type="ECO:0000256" key="8">
    <source>
        <dbReference type="SAM" id="Phobius"/>
    </source>
</evidence>
<evidence type="ECO:0000256" key="3">
    <source>
        <dbReference type="ARBA" id="ARBA00022448"/>
    </source>
</evidence>
<dbReference type="PANTHER" id="PTHR23502">
    <property type="entry name" value="MAJOR FACILITATOR SUPERFAMILY"/>
    <property type="match status" value="1"/>
</dbReference>
<evidence type="ECO:0000256" key="4">
    <source>
        <dbReference type="ARBA" id="ARBA00022475"/>
    </source>
</evidence>